<accession>A0AAN7A3N7</accession>
<dbReference type="Pfam" id="PF00258">
    <property type="entry name" value="Flavodoxin_1"/>
    <property type="match status" value="1"/>
</dbReference>
<evidence type="ECO:0000256" key="2">
    <source>
        <dbReference type="ARBA" id="ARBA00001974"/>
    </source>
</evidence>
<dbReference type="InterPro" id="IPR029039">
    <property type="entry name" value="Flavoprotein-like_sf"/>
</dbReference>
<comment type="cofactor">
    <cofactor evidence="2">
        <name>FAD</name>
        <dbReference type="ChEBI" id="CHEBI:57692"/>
    </cofactor>
</comment>
<evidence type="ECO:0000259" key="9">
    <source>
        <dbReference type="PROSITE" id="PS50902"/>
    </source>
</evidence>
<dbReference type="Gene3D" id="3.40.50.360">
    <property type="match status" value="1"/>
</dbReference>
<evidence type="ECO:0000256" key="3">
    <source>
        <dbReference type="ARBA" id="ARBA00022630"/>
    </source>
</evidence>
<dbReference type="Pfam" id="PF00667">
    <property type="entry name" value="FAD_binding_1"/>
    <property type="match status" value="1"/>
</dbReference>
<dbReference type="Pfam" id="PF00175">
    <property type="entry name" value="NAD_binding_1"/>
    <property type="match status" value="1"/>
</dbReference>
<dbReference type="Gene3D" id="2.40.30.10">
    <property type="entry name" value="Translation factors"/>
    <property type="match status" value="1"/>
</dbReference>
<dbReference type="Proteomes" id="UP001302321">
    <property type="component" value="Unassembled WGS sequence"/>
</dbReference>
<dbReference type="Gene3D" id="3.40.50.80">
    <property type="entry name" value="Nucleotide-binding domain of ferredoxin-NADP reductase (FNR) module"/>
    <property type="match status" value="1"/>
</dbReference>
<keyword evidence="4" id="KW-0288">FMN</keyword>
<sequence>MAQLATPVVVEGRSMAILYGSETGNAEEIAIELEDMARRLHYQTKMDEMDSFKLSDLLKVSLVVFVISTTGQGDMPANTLNFWRNLRREKLNNSNCLGSVKFAILGLGDSGYRKFNWAARKLLVRLLQLGASEFFRAAEADERHNNGIDSIYLPWKEEFKAALLDKYPLPQGTEPIPDDQLLPPKYSVQVTPVMELFPADTSATKSALYSHIDNPASLSQRRFEHYERQDAKFPSWEAREDVSWELRTGKSVDTLDKNNVLKDHPSKYLLEKPDQRFEGIPPPTRLAVPQGVTAEVMDNSRVTPVDHWQDVRHISFDLHGDEQFIKRVVQMLGQSVLSIYPKNQPEDVHDLISLMDWASVADQPLEMAFRPTRLFPRLDGKPSTLRDILTHNLDITAIPKRNFVRELAFFTTNPDEVERLREFLLPGNEQEFYDYTSRPRRTILELLHDFPGVKVPVDRILDLFPIIRHRDFSVCNGGVSVNVAEYDSDGGVRDVYPMRIEILAALVEYKTIIRKPRQGLCSRYLKNLQPGTHLTVRISPSRGRNVLLPRPLGFERPLIAVATGTGIAPIRALLQERAEYEEGSGPGDSLLFFGCRNKRKDYHFAEEWQWFRGLTVYPCFSRDAPDPDPSPPSPLPPPTTWQPQPAKTELEEDVEFGIASDEEYDRGKKYVQNEIKHRAKEVAEMMKKGPIVVVCGSAGKMPVAVRRAFLNVLVREAVVKTREEGEMWLEQRVVYWEDTW</sequence>
<dbReference type="InterPro" id="IPR039261">
    <property type="entry name" value="FNR_nucleotide-bd"/>
</dbReference>
<reference evidence="11" key="2">
    <citation type="submission" date="2023-05" db="EMBL/GenBank/DDBJ databases">
        <authorList>
            <consortium name="Lawrence Berkeley National Laboratory"/>
            <person name="Steindorff A."/>
            <person name="Hensen N."/>
            <person name="Bonometti L."/>
            <person name="Westerberg I."/>
            <person name="Brannstrom I.O."/>
            <person name="Guillou S."/>
            <person name="Cros-Aarteil S."/>
            <person name="Calhoun S."/>
            <person name="Haridas S."/>
            <person name="Kuo A."/>
            <person name="Mondo S."/>
            <person name="Pangilinan J."/>
            <person name="Riley R."/>
            <person name="Labutti K."/>
            <person name="Andreopoulos B."/>
            <person name="Lipzen A."/>
            <person name="Chen C."/>
            <person name="Yanf M."/>
            <person name="Daum C."/>
            <person name="Ng V."/>
            <person name="Clum A."/>
            <person name="Ohm R."/>
            <person name="Martin F."/>
            <person name="Silar P."/>
            <person name="Natvig D."/>
            <person name="Lalanne C."/>
            <person name="Gautier V."/>
            <person name="Ament-Velasquez S.L."/>
            <person name="Kruys A."/>
            <person name="Hutchinson M.I."/>
            <person name="Powell A.J."/>
            <person name="Barry K."/>
            <person name="Miller A.N."/>
            <person name="Grigoriev I.V."/>
            <person name="Debuchy R."/>
            <person name="Gladieux P."/>
            <person name="Thoren M.H."/>
            <person name="Johannesson H."/>
        </authorList>
    </citation>
    <scope>NUCLEOTIDE SEQUENCE</scope>
    <source>
        <strain evidence="11">CBS 892.96</strain>
    </source>
</reference>
<organism evidence="11 12">
    <name type="scientific">Triangularia setosa</name>
    <dbReference type="NCBI Taxonomy" id="2587417"/>
    <lineage>
        <taxon>Eukaryota</taxon>
        <taxon>Fungi</taxon>
        <taxon>Dikarya</taxon>
        <taxon>Ascomycota</taxon>
        <taxon>Pezizomycotina</taxon>
        <taxon>Sordariomycetes</taxon>
        <taxon>Sordariomycetidae</taxon>
        <taxon>Sordariales</taxon>
        <taxon>Podosporaceae</taxon>
        <taxon>Triangularia</taxon>
    </lineage>
</organism>
<dbReference type="GO" id="GO:0016491">
    <property type="term" value="F:oxidoreductase activity"/>
    <property type="evidence" value="ECO:0007669"/>
    <property type="project" value="UniProtKB-KW"/>
</dbReference>
<dbReference type="PRINTS" id="PR00369">
    <property type="entry name" value="FLAVODOXIN"/>
</dbReference>
<dbReference type="SUPFAM" id="SSF52343">
    <property type="entry name" value="Ferredoxin reductase-like, C-terminal NADP-linked domain"/>
    <property type="match status" value="1"/>
</dbReference>
<dbReference type="EMBL" id="MU866296">
    <property type="protein sequence ID" value="KAK4174186.1"/>
    <property type="molecule type" value="Genomic_DNA"/>
</dbReference>
<dbReference type="GO" id="GO:0050660">
    <property type="term" value="F:flavin adenine dinucleotide binding"/>
    <property type="evidence" value="ECO:0007669"/>
    <property type="project" value="TreeGrafter"/>
</dbReference>
<proteinExistence type="predicted"/>
<dbReference type="SUPFAM" id="SSF52218">
    <property type="entry name" value="Flavoproteins"/>
    <property type="match status" value="1"/>
</dbReference>
<keyword evidence="3" id="KW-0285">Flavoprotein</keyword>
<protein>
    <submittedName>
        <fullName evidence="11">NADPH reductase TAH18</fullName>
    </submittedName>
</protein>
<dbReference type="InterPro" id="IPR001094">
    <property type="entry name" value="Flavdoxin-like"/>
</dbReference>
<dbReference type="PROSITE" id="PS51384">
    <property type="entry name" value="FAD_FR"/>
    <property type="match status" value="1"/>
</dbReference>
<evidence type="ECO:0000313" key="12">
    <source>
        <dbReference type="Proteomes" id="UP001302321"/>
    </source>
</evidence>
<comment type="caution">
    <text evidence="11">The sequence shown here is derived from an EMBL/GenBank/DDBJ whole genome shotgun (WGS) entry which is preliminary data.</text>
</comment>
<dbReference type="InterPro" id="IPR017927">
    <property type="entry name" value="FAD-bd_FR_type"/>
</dbReference>
<name>A0AAN7A3N7_9PEZI</name>
<dbReference type="InterPro" id="IPR001709">
    <property type="entry name" value="Flavoprot_Pyr_Nucl_cyt_Rdtase"/>
</dbReference>
<keyword evidence="12" id="KW-1185">Reference proteome</keyword>
<evidence type="ECO:0000313" key="11">
    <source>
        <dbReference type="EMBL" id="KAK4174186.1"/>
    </source>
</evidence>
<keyword evidence="5" id="KW-0274">FAD</keyword>
<reference evidence="11" key="1">
    <citation type="journal article" date="2023" name="Mol. Phylogenet. Evol.">
        <title>Genome-scale phylogeny and comparative genomics of the fungal order Sordariales.</title>
        <authorList>
            <person name="Hensen N."/>
            <person name="Bonometti L."/>
            <person name="Westerberg I."/>
            <person name="Brannstrom I.O."/>
            <person name="Guillou S."/>
            <person name="Cros-Aarteil S."/>
            <person name="Calhoun S."/>
            <person name="Haridas S."/>
            <person name="Kuo A."/>
            <person name="Mondo S."/>
            <person name="Pangilinan J."/>
            <person name="Riley R."/>
            <person name="LaButti K."/>
            <person name="Andreopoulos B."/>
            <person name="Lipzen A."/>
            <person name="Chen C."/>
            <person name="Yan M."/>
            <person name="Daum C."/>
            <person name="Ng V."/>
            <person name="Clum A."/>
            <person name="Steindorff A."/>
            <person name="Ohm R.A."/>
            <person name="Martin F."/>
            <person name="Silar P."/>
            <person name="Natvig D.O."/>
            <person name="Lalanne C."/>
            <person name="Gautier V."/>
            <person name="Ament-Velasquez S.L."/>
            <person name="Kruys A."/>
            <person name="Hutchinson M.I."/>
            <person name="Powell A.J."/>
            <person name="Barry K."/>
            <person name="Miller A.N."/>
            <person name="Grigoriev I.V."/>
            <person name="Debuchy R."/>
            <person name="Gladieux P."/>
            <person name="Hiltunen Thoren M."/>
            <person name="Johannesson H."/>
        </authorList>
    </citation>
    <scope>NUCLEOTIDE SEQUENCE</scope>
    <source>
        <strain evidence="11">CBS 892.96</strain>
    </source>
</reference>
<dbReference type="GO" id="GO:0010181">
    <property type="term" value="F:FMN binding"/>
    <property type="evidence" value="ECO:0007669"/>
    <property type="project" value="InterPro"/>
</dbReference>
<evidence type="ECO:0000256" key="7">
    <source>
        <dbReference type="ARBA" id="ARBA00023002"/>
    </source>
</evidence>
<dbReference type="InterPro" id="IPR008254">
    <property type="entry name" value="Flavodoxin/NO_synth"/>
</dbReference>
<gene>
    <name evidence="11" type="ORF">QBC36DRAFT_45340</name>
</gene>
<dbReference type="InterPro" id="IPR023173">
    <property type="entry name" value="NADPH_Cyt_P450_Rdtase_alpha"/>
</dbReference>
<dbReference type="GO" id="GO:0005829">
    <property type="term" value="C:cytosol"/>
    <property type="evidence" value="ECO:0007669"/>
    <property type="project" value="TreeGrafter"/>
</dbReference>
<dbReference type="SUPFAM" id="SSF63380">
    <property type="entry name" value="Riboflavin synthase domain-like"/>
    <property type="match status" value="1"/>
</dbReference>
<keyword evidence="6" id="KW-0521">NADP</keyword>
<dbReference type="FunFam" id="3.40.50.360:FF:000034">
    <property type="entry name" value="NADPH-dependent diflavin oxidoreductase 1"/>
    <property type="match status" value="1"/>
</dbReference>
<comment type="cofactor">
    <cofactor evidence="1">
        <name>FMN</name>
        <dbReference type="ChEBI" id="CHEBI:58210"/>
    </cofactor>
</comment>
<dbReference type="InterPro" id="IPR003097">
    <property type="entry name" value="CysJ-like_FAD-binding"/>
</dbReference>
<feature type="domain" description="FAD-binding FR-type" evidence="10">
    <location>
        <begin position="289"/>
        <end position="548"/>
    </location>
</feature>
<dbReference type="AlphaFoldDB" id="A0AAN7A3N7"/>
<evidence type="ECO:0000256" key="5">
    <source>
        <dbReference type="ARBA" id="ARBA00022827"/>
    </source>
</evidence>
<evidence type="ECO:0000259" key="10">
    <source>
        <dbReference type="PROSITE" id="PS51384"/>
    </source>
</evidence>
<evidence type="ECO:0000256" key="6">
    <source>
        <dbReference type="ARBA" id="ARBA00022857"/>
    </source>
</evidence>
<evidence type="ECO:0000256" key="4">
    <source>
        <dbReference type="ARBA" id="ARBA00022643"/>
    </source>
</evidence>
<keyword evidence="7" id="KW-0560">Oxidoreductase</keyword>
<feature type="region of interest" description="Disordered" evidence="8">
    <location>
        <begin position="622"/>
        <end position="647"/>
    </location>
</feature>
<evidence type="ECO:0000256" key="1">
    <source>
        <dbReference type="ARBA" id="ARBA00001917"/>
    </source>
</evidence>
<dbReference type="PANTHER" id="PTHR19384">
    <property type="entry name" value="NITRIC OXIDE SYNTHASE-RELATED"/>
    <property type="match status" value="1"/>
</dbReference>
<dbReference type="InterPro" id="IPR017938">
    <property type="entry name" value="Riboflavin_synthase-like_b-brl"/>
</dbReference>
<feature type="domain" description="Flavodoxin-like" evidence="9">
    <location>
        <begin position="15"/>
        <end position="160"/>
    </location>
</feature>
<dbReference type="PRINTS" id="PR00371">
    <property type="entry name" value="FPNCR"/>
</dbReference>
<dbReference type="PROSITE" id="PS50902">
    <property type="entry name" value="FLAVODOXIN_LIKE"/>
    <property type="match status" value="1"/>
</dbReference>
<feature type="compositionally biased region" description="Pro residues" evidence="8">
    <location>
        <begin position="627"/>
        <end position="640"/>
    </location>
</feature>
<dbReference type="PANTHER" id="PTHR19384:SF10">
    <property type="entry name" value="NADPH-DEPENDENT DIFLAVIN OXIDOREDUCTASE 1"/>
    <property type="match status" value="1"/>
</dbReference>
<dbReference type="InterPro" id="IPR001433">
    <property type="entry name" value="OxRdtase_FAD/NAD-bd"/>
</dbReference>
<evidence type="ECO:0000256" key="8">
    <source>
        <dbReference type="SAM" id="MobiDB-lite"/>
    </source>
</evidence>
<dbReference type="Gene3D" id="1.20.990.10">
    <property type="entry name" value="NADPH-cytochrome p450 Reductase, Chain A, domain 3"/>
    <property type="match status" value="1"/>
</dbReference>